<comment type="similarity">
    <text evidence="1 6">Belongs to the thioredoxin family.</text>
</comment>
<dbReference type="Pfam" id="PF00085">
    <property type="entry name" value="Thioredoxin"/>
    <property type="match status" value="1"/>
</dbReference>
<keyword evidence="2" id="KW-0813">Transport</keyword>
<keyword evidence="3" id="KW-0249">Electron transport</keyword>
<dbReference type="EMBL" id="JBHLXE010000070">
    <property type="protein sequence ID" value="MFC0179677.1"/>
    <property type="molecule type" value="Genomic_DNA"/>
</dbReference>
<accession>A0ABV6C9M8</accession>
<dbReference type="PROSITE" id="PS00194">
    <property type="entry name" value="THIOREDOXIN_1"/>
    <property type="match status" value="1"/>
</dbReference>
<dbReference type="InterPro" id="IPR017937">
    <property type="entry name" value="Thioredoxin_CS"/>
</dbReference>
<feature type="domain" description="Thioredoxin" evidence="7">
    <location>
        <begin position="1"/>
        <end position="105"/>
    </location>
</feature>
<dbReference type="PROSITE" id="PS51352">
    <property type="entry name" value="THIOREDOXIN_2"/>
    <property type="match status" value="1"/>
</dbReference>
<dbReference type="SUPFAM" id="SSF52833">
    <property type="entry name" value="Thioredoxin-like"/>
    <property type="match status" value="1"/>
</dbReference>
<keyword evidence="5" id="KW-0676">Redox-active center</keyword>
<comment type="caution">
    <text evidence="8">The sequence shown here is derived from an EMBL/GenBank/DDBJ whole genome shotgun (WGS) entry which is preliminary data.</text>
</comment>
<name>A0ABV6C9M8_9GAMM</name>
<dbReference type="PRINTS" id="PR00421">
    <property type="entry name" value="THIOREDOXIN"/>
</dbReference>
<proteinExistence type="inferred from homology"/>
<reference evidence="8 9" key="1">
    <citation type="submission" date="2024-09" db="EMBL/GenBank/DDBJ databases">
        <authorList>
            <person name="Sun Q."/>
            <person name="Mori K."/>
        </authorList>
    </citation>
    <scope>NUCLEOTIDE SEQUENCE [LARGE SCALE GENOMIC DNA]</scope>
    <source>
        <strain evidence="8 9">CCM 8545</strain>
    </source>
</reference>
<dbReference type="PANTHER" id="PTHR45663">
    <property type="entry name" value="GEO12009P1"/>
    <property type="match status" value="1"/>
</dbReference>
<evidence type="ECO:0000313" key="9">
    <source>
        <dbReference type="Proteomes" id="UP001589758"/>
    </source>
</evidence>
<keyword evidence="4" id="KW-1015">Disulfide bond</keyword>
<gene>
    <name evidence="8" type="ORF">ACFFIT_06195</name>
</gene>
<protein>
    <recommendedName>
        <fullName evidence="6">Thioredoxin</fullName>
    </recommendedName>
</protein>
<dbReference type="PROSITE" id="PS51354">
    <property type="entry name" value="GLUTAREDOXIN_2"/>
    <property type="match status" value="1"/>
</dbReference>
<evidence type="ECO:0000313" key="8">
    <source>
        <dbReference type="EMBL" id="MFC0179677.1"/>
    </source>
</evidence>
<dbReference type="Proteomes" id="UP001589758">
    <property type="component" value="Unassembled WGS sequence"/>
</dbReference>
<evidence type="ECO:0000256" key="1">
    <source>
        <dbReference type="ARBA" id="ARBA00008987"/>
    </source>
</evidence>
<dbReference type="InterPro" id="IPR005746">
    <property type="entry name" value="Thioredoxin"/>
</dbReference>
<evidence type="ECO:0000256" key="2">
    <source>
        <dbReference type="ARBA" id="ARBA00022448"/>
    </source>
</evidence>
<dbReference type="InterPro" id="IPR036249">
    <property type="entry name" value="Thioredoxin-like_sf"/>
</dbReference>
<evidence type="ECO:0000256" key="6">
    <source>
        <dbReference type="PIRNR" id="PIRNR000077"/>
    </source>
</evidence>
<dbReference type="Gene3D" id="3.40.30.10">
    <property type="entry name" value="Glutaredoxin"/>
    <property type="match status" value="1"/>
</dbReference>
<keyword evidence="9" id="KW-1185">Reference proteome</keyword>
<dbReference type="CDD" id="cd02947">
    <property type="entry name" value="TRX_family"/>
    <property type="match status" value="1"/>
</dbReference>
<dbReference type="PANTHER" id="PTHR45663:SF40">
    <property type="entry name" value="THIOREDOXIN 2"/>
    <property type="match status" value="1"/>
</dbReference>
<evidence type="ECO:0000256" key="5">
    <source>
        <dbReference type="ARBA" id="ARBA00023284"/>
    </source>
</evidence>
<evidence type="ECO:0000256" key="3">
    <source>
        <dbReference type="ARBA" id="ARBA00022982"/>
    </source>
</evidence>
<dbReference type="RefSeq" id="WP_385876778.1">
    <property type="nucleotide sequence ID" value="NZ_JBHLXE010000070.1"/>
</dbReference>
<evidence type="ECO:0000256" key="4">
    <source>
        <dbReference type="ARBA" id="ARBA00023157"/>
    </source>
</evidence>
<organism evidence="8 9">
    <name type="scientific">Thorsellia kenyensis</name>
    <dbReference type="NCBI Taxonomy" id="1549888"/>
    <lineage>
        <taxon>Bacteria</taxon>
        <taxon>Pseudomonadati</taxon>
        <taxon>Pseudomonadota</taxon>
        <taxon>Gammaproteobacteria</taxon>
        <taxon>Enterobacterales</taxon>
        <taxon>Thorselliaceae</taxon>
        <taxon>Thorsellia</taxon>
    </lineage>
</organism>
<evidence type="ECO:0000259" key="7">
    <source>
        <dbReference type="PROSITE" id="PS51352"/>
    </source>
</evidence>
<dbReference type="PIRSF" id="PIRSF000077">
    <property type="entry name" value="Thioredoxin"/>
    <property type="match status" value="1"/>
</dbReference>
<sequence length="121" mass="13652">MSVIELNNTNFQKTIEDNSIVIIDFWAPWCGPCVSFAPIFEAVANEHPDMVFAKVNTQVEQELANAFQIRGIPQLMVFRDNIMLYSESGALPQNALEELVNQVKQLDMDAIRNEIAQGKHS</sequence>
<dbReference type="InterPro" id="IPR013766">
    <property type="entry name" value="Thioredoxin_domain"/>
</dbReference>